<dbReference type="InterPro" id="IPR029024">
    <property type="entry name" value="TerB-like"/>
</dbReference>
<organism evidence="1 2">
    <name type="scientific">Mediterranea massiliensis</name>
    <dbReference type="NCBI Taxonomy" id="1841865"/>
    <lineage>
        <taxon>Bacteria</taxon>
        <taxon>Pseudomonadati</taxon>
        <taxon>Bacteroidota</taxon>
        <taxon>Bacteroidia</taxon>
        <taxon>Bacteroidales</taxon>
        <taxon>Bacteroidaceae</taxon>
        <taxon>Mediterranea</taxon>
    </lineage>
</organism>
<evidence type="ECO:0000313" key="1">
    <source>
        <dbReference type="EMBL" id="HJF91831.1"/>
    </source>
</evidence>
<gene>
    <name evidence="1" type="ORF">K8W02_05535</name>
</gene>
<feature type="non-terminal residue" evidence="1">
    <location>
        <position position="1"/>
    </location>
</feature>
<comment type="caution">
    <text evidence="1">The sequence shown here is derived from an EMBL/GenBank/DDBJ whole genome shotgun (WGS) entry which is preliminary data.</text>
</comment>
<sequence length="134" mass="14796">GELGSKIFYIYMIFTNQELGAILKMATVMANADGHISEEEKTMMAVELLRFGVNENKAPIITKEATALTPVEACIIISKMTTEEKRYVTAYLGAMICADGKIDNSEIKAWALISNLCNLPQMTIKEALDIMTNL</sequence>
<accession>A0A921HVV1</accession>
<dbReference type="RefSeq" id="WP_276827233.1">
    <property type="nucleotide sequence ID" value="NZ_DYVX01000047.1"/>
</dbReference>
<dbReference type="SUPFAM" id="SSF158682">
    <property type="entry name" value="TerB-like"/>
    <property type="match status" value="1"/>
</dbReference>
<dbReference type="Proteomes" id="UP000717835">
    <property type="component" value="Unassembled WGS sequence"/>
</dbReference>
<dbReference type="EMBL" id="DYVX01000047">
    <property type="protein sequence ID" value="HJF91831.1"/>
    <property type="molecule type" value="Genomic_DNA"/>
</dbReference>
<reference evidence="1" key="1">
    <citation type="journal article" date="2021" name="PeerJ">
        <title>Extensive microbial diversity within the chicken gut microbiome revealed by metagenomics and culture.</title>
        <authorList>
            <person name="Gilroy R."/>
            <person name="Ravi A."/>
            <person name="Getino M."/>
            <person name="Pursley I."/>
            <person name="Horton D.L."/>
            <person name="Alikhan N.F."/>
            <person name="Baker D."/>
            <person name="Gharbi K."/>
            <person name="Hall N."/>
            <person name="Watson M."/>
            <person name="Adriaenssens E.M."/>
            <person name="Foster-Nyarko E."/>
            <person name="Jarju S."/>
            <person name="Secka A."/>
            <person name="Antonio M."/>
            <person name="Oren A."/>
            <person name="Chaudhuri R.R."/>
            <person name="La Ragione R."/>
            <person name="Hildebrand F."/>
            <person name="Pallen M.J."/>
        </authorList>
    </citation>
    <scope>NUCLEOTIDE SEQUENCE</scope>
    <source>
        <strain evidence="1">CHK55-1828</strain>
    </source>
</reference>
<proteinExistence type="predicted"/>
<dbReference type="AlphaFoldDB" id="A0A921HVV1"/>
<name>A0A921HVV1_9BACT</name>
<protein>
    <submittedName>
        <fullName evidence="1">TerB family tellurite resistance protein</fullName>
    </submittedName>
</protein>
<dbReference type="CDD" id="cd07177">
    <property type="entry name" value="terB_like"/>
    <property type="match status" value="1"/>
</dbReference>
<reference evidence="1" key="2">
    <citation type="submission" date="2021-09" db="EMBL/GenBank/DDBJ databases">
        <authorList>
            <person name="Gilroy R."/>
        </authorList>
    </citation>
    <scope>NUCLEOTIDE SEQUENCE</scope>
    <source>
        <strain evidence="1">CHK55-1828</strain>
    </source>
</reference>
<dbReference type="Gene3D" id="1.10.3680.10">
    <property type="entry name" value="TerB-like"/>
    <property type="match status" value="1"/>
</dbReference>
<evidence type="ECO:0000313" key="2">
    <source>
        <dbReference type="Proteomes" id="UP000717835"/>
    </source>
</evidence>